<dbReference type="PROSITE" id="PS50157">
    <property type="entry name" value="ZINC_FINGER_C2H2_2"/>
    <property type="match status" value="8"/>
</dbReference>
<dbReference type="FunFam" id="3.30.160.60:FF:000624">
    <property type="entry name" value="zinc finger protein 697"/>
    <property type="match status" value="1"/>
</dbReference>
<evidence type="ECO:0000256" key="5">
    <source>
        <dbReference type="PROSITE-ProRule" id="PRU00042"/>
    </source>
</evidence>
<reference evidence="9" key="1">
    <citation type="submission" date="2014-03" db="EMBL/GenBank/DDBJ databases">
        <authorList>
            <person name="Aksoy S."/>
            <person name="Warren W."/>
            <person name="Wilson R.K."/>
        </authorList>
    </citation>
    <scope>NUCLEOTIDE SEQUENCE [LARGE SCALE GENOMIC DNA]</scope>
    <source>
        <strain evidence="9">IAEA</strain>
    </source>
</reference>
<dbReference type="InterPro" id="IPR036236">
    <property type="entry name" value="Znf_C2H2_sf"/>
</dbReference>
<feature type="domain" description="C2H2-type" evidence="7">
    <location>
        <begin position="434"/>
        <end position="461"/>
    </location>
</feature>
<dbReference type="SUPFAM" id="SSF57667">
    <property type="entry name" value="beta-beta-alpha zinc fingers"/>
    <property type="match status" value="4"/>
</dbReference>
<organism evidence="8 9">
    <name type="scientific">Glossina pallidipes</name>
    <name type="common">Tsetse fly</name>
    <dbReference type="NCBI Taxonomy" id="7398"/>
    <lineage>
        <taxon>Eukaryota</taxon>
        <taxon>Metazoa</taxon>
        <taxon>Ecdysozoa</taxon>
        <taxon>Arthropoda</taxon>
        <taxon>Hexapoda</taxon>
        <taxon>Insecta</taxon>
        <taxon>Pterygota</taxon>
        <taxon>Neoptera</taxon>
        <taxon>Endopterygota</taxon>
        <taxon>Diptera</taxon>
        <taxon>Brachycera</taxon>
        <taxon>Muscomorpha</taxon>
        <taxon>Hippoboscoidea</taxon>
        <taxon>Glossinidae</taxon>
        <taxon>Glossina</taxon>
    </lineage>
</organism>
<sequence>MSKSWTQEQIWLKDVLKKSGTDLVELQQIKGKETKNIKILCKENGKVSSKKTMVYYQSTPLIIKSEHPSQAQLCANFRHPSDQLQQLHPISQHQQQQLHQQSQHHIAPAHNYSINDGNLNMQRPQHAVQLPLSPSPSTSISNVNAATTVTTNDPYHQQHYFNIKTELLPPDITVYATSQPAQQQFQLPHKTNASSSSPPPQANTTTVRKISGNKPQFKCEQCGMIFGSKSAHTSHTKSHNKSSELSITSGTNAINSSCTMVELNEAGVPVGIPKQPHIKPNPNAAVTGGDPYQCNVCQKTFAVPARLIRHYRTHTGERPFECEFCHKLFSVKENLQVHRRIHTKERPYKCDVCGRAFEHSGKLHRHMRIHTGERPHKCSVCEKTFIQSGQLVIHMRTHTGEKPYKCPVEGCGKGFTCSKQLKVHSRTHTGEKPYHCDICFRDFGYNHVLKLHRVQHYGSKCYKCTICDETFKSKKEMEAHIKGHAHEMPDDEDENVVNSSNSTVKAAVTSSSSSTSSGIESNSAPNSPQSPSSSGLSTKTTNAKKTLTKNNSFSGSLSPPSPGSPNISMSPSPTYASTSRHSAGSPTFSAASPTMSITIENEHYSRESGMMTHPYGRQLTSHNTTTTLIELKSPNVYHSPVIDDMPTDLSITPQTVHSIEPQRTLLNYHHYQQRTSTPPSVSGSMQYHYLNTATPLQQLDSSNVNTNTLLEPPTINPALLEAASIASRREDDIQQAAIQIMQLHRSQQKCYGDSIQEQISITPAVTTTTALLNDINGTEDKGTNEVIEHYKKHDLTRHSLTKGYAPVPKFESSLHNNDIILRQVEAAIAPLRASTESPERSSSPESDSLMMLADRDVMTLPLRKRKLYMSDLQNVKNETTPTTIPKTNENNIIKADISQKMVRQNSVIQFAKAS</sequence>
<dbReference type="GO" id="GO:0000977">
    <property type="term" value="F:RNA polymerase II transcription regulatory region sequence-specific DNA binding"/>
    <property type="evidence" value="ECO:0007669"/>
    <property type="project" value="TreeGrafter"/>
</dbReference>
<feature type="domain" description="C2H2-type" evidence="7">
    <location>
        <begin position="404"/>
        <end position="433"/>
    </location>
</feature>
<keyword evidence="4" id="KW-0862">Zinc</keyword>
<dbReference type="PANTHER" id="PTHR24409:SF295">
    <property type="entry name" value="AZ2-RELATED"/>
    <property type="match status" value="1"/>
</dbReference>
<dbReference type="InterPro" id="IPR013087">
    <property type="entry name" value="Znf_C2H2_type"/>
</dbReference>
<dbReference type="Pfam" id="PF13894">
    <property type="entry name" value="zf-C2H2_4"/>
    <property type="match status" value="1"/>
</dbReference>
<dbReference type="Pfam" id="PF00096">
    <property type="entry name" value="zf-C2H2"/>
    <property type="match status" value="5"/>
</dbReference>
<feature type="domain" description="C2H2-type" evidence="7">
    <location>
        <begin position="376"/>
        <end position="403"/>
    </location>
</feature>
<evidence type="ECO:0000256" key="1">
    <source>
        <dbReference type="ARBA" id="ARBA00022723"/>
    </source>
</evidence>
<evidence type="ECO:0000256" key="6">
    <source>
        <dbReference type="SAM" id="MobiDB-lite"/>
    </source>
</evidence>
<keyword evidence="2" id="KW-0677">Repeat</keyword>
<dbReference type="GO" id="GO:0000981">
    <property type="term" value="F:DNA-binding transcription factor activity, RNA polymerase II-specific"/>
    <property type="evidence" value="ECO:0007669"/>
    <property type="project" value="TreeGrafter"/>
</dbReference>
<dbReference type="PROSITE" id="PS00028">
    <property type="entry name" value="ZINC_FINGER_C2H2_1"/>
    <property type="match status" value="8"/>
</dbReference>
<feature type="region of interest" description="Disordered" evidence="6">
    <location>
        <begin position="184"/>
        <end position="209"/>
    </location>
</feature>
<accession>A0A1B0A848</accession>
<dbReference type="FunFam" id="3.30.160.60:FF:000446">
    <property type="entry name" value="Zinc finger protein"/>
    <property type="match status" value="1"/>
</dbReference>
<dbReference type="FunFam" id="3.30.160.60:FF:001855">
    <property type="entry name" value="Uncharacterized protein, isoform B"/>
    <property type="match status" value="1"/>
</dbReference>
<evidence type="ECO:0000256" key="3">
    <source>
        <dbReference type="ARBA" id="ARBA00022771"/>
    </source>
</evidence>
<feature type="region of interest" description="Disordered" evidence="6">
    <location>
        <begin position="485"/>
        <end position="594"/>
    </location>
</feature>
<feature type="domain" description="C2H2-type" evidence="7">
    <location>
        <begin position="462"/>
        <end position="489"/>
    </location>
</feature>
<dbReference type="PANTHER" id="PTHR24409">
    <property type="entry name" value="ZINC FINGER PROTEIN 142"/>
    <property type="match status" value="1"/>
</dbReference>
<evidence type="ECO:0000313" key="8">
    <source>
        <dbReference type="EnsemblMetazoa" id="GPAI037295-PA"/>
    </source>
</evidence>
<keyword evidence="1" id="KW-0479">Metal-binding</keyword>
<evidence type="ECO:0000256" key="2">
    <source>
        <dbReference type="ARBA" id="ARBA00022737"/>
    </source>
</evidence>
<dbReference type="EnsemblMetazoa" id="GPAI037295-RA">
    <property type="protein sequence ID" value="GPAI037295-PA"/>
    <property type="gene ID" value="GPAI037295"/>
</dbReference>
<dbReference type="GO" id="GO:0008270">
    <property type="term" value="F:zinc ion binding"/>
    <property type="evidence" value="ECO:0007669"/>
    <property type="project" value="UniProtKB-KW"/>
</dbReference>
<feature type="domain" description="C2H2-type" evidence="7">
    <location>
        <begin position="217"/>
        <end position="244"/>
    </location>
</feature>
<reference evidence="8" key="2">
    <citation type="submission" date="2020-05" db="UniProtKB">
        <authorList>
            <consortium name="EnsemblMetazoa"/>
        </authorList>
    </citation>
    <scope>IDENTIFICATION</scope>
    <source>
        <strain evidence="8">IAEA</strain>
    </source>
</reference>
<proteinExistence type="predicted"/>
<feature type="compositionally biased region" description="Low complexity" evidence="6">
    <location>
        <begin position="499"/>
        <end position="573"/>
    </location>
</feature>
<feature type="domain" description="C2H2-type" evidence="7">
    <location>
        <begin position="348"/>
        <end position="375"/>
    </location>
</feature>
<dbReference type="Proteomes" id="UP000092445">
    <property type="component" value="Unassembled WGS sequence"/>
</dbReference>
<dbReference type="GO" id="GO:0005634">
    <property type="term" value="C:nucleus"/>
    <property type="evidence" value="ECO:0007669"/>
    <property type="project" value="TreeGrafter"/>
</dbReference>
<dbReference type="AlphaFoldDB" id="A0A1B0A848"/>
<feature type="compositionally biased region" description="Polar residues" evidence="6">
    <location>
        <begin position="184"/>
        <end position="193"/>
    </location>
</feature>
<feature type="compositionally biased region" description="Polar residues" evidence="6">
    <location>
        <begin position="574"/>
        <end position="594"/>
    </location>
</feature>
<protein>
    <recommendedName>
        <fullName evidence="7">C2H2-type domain-containing protein</fullName>
    </recommendedName>
</protein>
<dbReference type="FunFam" id="3.30.160.60:FF:000072">
    <property type="entry name" value="zinc finger protein 143 isoform X1"/>
    <property type="match status" value="1"/>
</dbReference>
<dbReference type="Gene3D" id="3.30.160.60">
    <property type="entry name" value="Classic Zinc Finger"/>
    <property type="match status" value="6"/>
</dbReference>
<name>A0A1B0A848_GLOPL</name>
<keyword evidence="9" id="KW-1185">Reference proteome</keyword>
<keyword evidence="3 5" id="KW-0863">Zinc-finger</keyword>
<evidence type="ECO:0000313" key="9">
    <source>
        <dbReference type="Proteomes" id="UP000092445"/>
    </source>
</evidence>
<evidence type="ECO:0000259" key="7">
    <source>
        <dbReference type="PROSITE" id="PS50157"/>
    </source>
</evidence>
<dbReference type="FunFam" id="3.30.160.60:FF:001399">
    <property type="entry name" value="Zinc finger protein"/>
    <property type="match status" value="1"/>
</dbReference>
<feature type="domain" description="C2H2-type" evidence="7">
    <location>
        <begin position="320"/>
        <end position="347"/>
    </location>
</feature>
<dbReference type="STRING" id="7398.A0A1B0A848"/>
<feature type="domain" description="C2H2-type" evidence="7">
    <location>
        <begin position="292"/>
        <end position="319"/>
    </location>
</feature>
<dbReference type="SMART" id="SM00355">
    <property type="entry name" value="ZnF_C2H2"/>
    <property type="match status" value="8"/>
</dbReference>
<evidence type="ECO:0000256" key="4">
    <source>
        <dbReference type="ARBA" id="ARBA00022833"/>
    </source>
</evidence>
<dbReference type="VEuPathDB" id="VectorBase:GPAI037295"/>